<proteinExistence type="predicted"/>
<dbReference type="CDD" id="cd04301">
    <property type="entry name" value="NAT_SF"/>
    <property type="match status" value="1"/>
</dbReference>
<dbReference type="InterPro" id="IPR016181">
    <property type="entry name" value="Acyl_CoA_acyltransferase"/>
</dbReference>
<dbReference type="InterPro" id="IPR000182">
    <property type="entry name" value="GNAT_dom"/>
</dbReference>
<organism evidence="4 5">
    <name type="scientific">Myroides odoratus</name>
    <name type="common">Flavobacterium odoratum</name>
    <dbReference type="NCBI Taxonomy" id="256"/>
    <lineage>
        <taxon>Bacteria</taxon>
        <taxon>Pseudomonadati</taxon>
        <taxon>Bacteroidota</taxon>
        <taxon>Flavobacteriia</taxon>
        <taxon>Flavobacteriales</taxon>
        <taxon>Flavobacteriaceae</taxon>
        <taxon>Myroides</taxon>
    </lineage>
</organism>
<reference evidence="4 5" key="1">
    <citation type="submission" date="2018-06" db="EMBL/GenBank/DDBJ databases">
        <authorList>
            <consortium name="Pathogen Informatics"/>
            <person name="Doyle S."/>
        </authorList>
    </citation>
    <scope>NUCLEOTIDE SEQUENCE [LARGE SCALE GENOMIC DNA]</scope>
    <source>
        <strain evidence="4 5">NCTC11179</strain>
    </source>
</reference>
<evidence type="ECO:0000313" key="4">
    <source>
        <dbReference type="EMBL" id="STZ27378.1"/>
    </source>
</evidence>
<dbReference type="Pfam" id="PF13673">
    <property type="entry name" value="Acetyltransf_10"/>
    <property type="match status" value="1"/>
</dbReference>
<accession>A0A378RKX8</accession>
<dbReference type="RefSeq" id="WP_115090324.1">
    <property type="nucleotide sequence ID" value="NZ_CP068107.1"/>
</dbReference>
<dbReference type="PANTHER" id="PTHR43800">
    <property type="entry name" value="PEPTIDYL-LYSINE N-ACETYLTRANSFERASE YJAB"/>
    <property type="match status" value="1"/>
</dbReference>
<keyword evidence="2 4" id="KW-0012">Acyltransferase</keyword>
<dbReference type="PANTHER" id="PTHR43800:SF1">
    <property type="entry name" value="PEPTIDYL-LYSINE N-ACETYLTRANSFERASE YJAB"/>
    <property type="match status" value="1"/>
</dbReference>
<dbReference type="AlphaFoldDB" id="A0A378RKX8"/>
<dbReference type="EMBL" id="UGQL01000001">
    <property type="protein sequence ID" value="STZ27378.1"/>
    <property type="molecule type" value="Genomic_DNA"/>
</dbReference>
<evidence type="ECO:0000313" key="5">
    <source>
        <dbReference type="Proteomes" id="UP000255024"/>
    </source>
</evidence>
<feature type="domain" description="N-acetyltransferase" evidence="3">
    <location>
        <begin position="1"/>
        <end position="142"/>
    </location>
</feature>
<evidence type="ECO:0000256" key="1">
    <source>
        <dbReference type="ARBA" id="ARBA00022679"/>
    </source>
</evidence>
<protein>
    <submittedName>
        <fullName evidence="4">Uncharacterized N-acetyltransferase YjaB</fullName>
        <ecNumber evidence="4">2.3.1.-</ecNumber>
    </submittedName>
</protein>
<dbReference type="PROSITE" id="PS51186">
    <property type="entry name" value="GNAT"/>
    <property type="match status" value="1"/>
</dbReference>
<dbReference type="Proteomes" id="UP000255024">
    <property type="component" value="Unassembled WGS sequence"/>
</dbReference>
<name>A0A378RKX8_MYROD</name>
<dbReference type="GO" id="GO:0016747">
    <property type="term" value="F:acyltransferase activity, transferring groups other than amino-acyl groups"/>
    <property type="evidence" value="ECO:0007669"/>
    <property type="project" value="InterPro"/>
</dbReference>
<evidence type="ECO:0000256" key="2">
    <source>
        <dbReference type="ARBA" id="ARBA00023315"/>
    </source>
</evidence>
<dbReference type="SUPFAM" id="SSF55729">
    <property type="entry name" value="Acyl-CoA N-acyltransferases (Nat)"/>
    <property type="match status" value="1"/>
</dbReference>
<keyword evidence="1 4" id="KW-0808">Transferase</keyword>
<dbReference type="Gene3D" id="3.40.630.30">
    <property type="match status" value="1"/>
</dbReference>
<dbReference type="EC" id="2.3.1.-" evidence="4"/>
<keyword evidence="5" id="KW-1185">Reference proteome</keyword>
<gene>
    <name evidence="4" type="primary">yjaB_1</name>
    <name evidence="4" type="ORF">NCTC11179_00913</name>
</gene>
<dbReference type="NCBIfam" id="NF007807">
    <property type="entry name" value="PRK10514.1"/>
    <property type="match status" value="1"/>
</dbReference>
<sequence>MIRQLTPTDYPRLLEIWESAVLATHNFLKEEDFAYYKENLPTYFSFVSLWGYEYQGQLVGFMGLAENNLEMLFIDAAIRGQGIGKKLLDYAIQNEGITQVEVNEQNEQAVGFYQHMGFQIKSRAALDGQGKPYPILKMSLDL</sequence>
<evidence type="ECO:0000259" key="3">
    <source>
        <dbReference type="PROSITE" id="PS51186"/>
    </source>
</evidence>